<protein>
    <submittedName>
        <fullName evidence="4">Monooxygenase</fullName>
    </submittedName>
</protein>
<name>A0A428Z518_KIBAR</name>
<keyword evidence="2 4" id="KW-0503">Monooxygenase</keyword>
<keyword evidence="1" id="KW-0560">Oxidoreductase</keyword>
<dbReference type="GO" id="GO:0004497">
    <property type="term" value="F:monooxygenase activity"/>
    <property type="evidence" value="ECO:0007669"/>
    <property type="project" value="UniProtKB-KW"/>
</dbReference>
<evidence type="ECO:0000259" key="3">
    <source>
        <dbReference type="Pfam" id="PF01494"/>
    </source>
</evidence>
<sequence length="408" mass="43142">MLRRRSDRAHLLTSGVGPLAQARGAWLVTGRQAVVAGAGIAGIATAIALSRSGWRVRVFERSSTLECAGGGIGITPNGLRALDSLGVGDQVRARAIVQRTGGIRTPSGRWIARTDLDFIKARFGLPVLALHRADLIAALAEGLGDVSVHFGVRAAGVRDAGEHVLLTDSEEVPADVVIGADGIRSAVARSMFPGHAGVKYAGYTSWRVVVPRPDVQVVAAETWGRGTRFAILPLPGGMVHCSALANAPSRQRHADEKAELRRRFGGWHEPIPQLLANIRPGSVLHHDIEEQDPMLPDVVQGHVALVGDAAHAMTPNLGSASLALEDAVVLGHALAAQDIPSALAAYARARSARVRNLARRSRRIGQLGQLSAPFAVAARDVGFWLGGLVPVRLTGRALESVMGWQPPR</sequence>
<organism evidence="4 5">
    <name type="scientific">Kibdelosporangium aridum</name>
    <dbReference type="NCBI Taxonomy" id="2030"/>
    <lineage>
        <taxon>Bacteria</taxon>
        <taxon>Bacillati</taxon>
        <taxon>Actinomycetota</taxon>
        <taxon>Actinomycetes</taxon>
        <taxon>Pseudonocardiales</taxon>
        <taxon>Pseudonocardiaceae</taxon>
        <taxon>Kibdelosporangium</taxon>
    </lineage>
</organism>
<dbReference type="Gene3D" id="3.50.50.60">
    <property type="entry name" value="FAD/NAD(P)-binding domain"/>
    <property type="match status" value="1"/>
</dbReference>
<dbReference type="EMBL" id="QHKI01000024">
    <property type="protein sequence ID" value="RSM81917.1"/>
    <property type="molecule type" value="Genomic_DNA"/>
</dbReference>
<accession>A0A428Z518</accession>
<evidence type="ECO:0000313" key="4">
    <source>
        <dbReference type="EMBL" id="RSM81917.1"/>
    </source>
</evidence>
<evidence type="ECO:0000256" key="1">
    <source>
        <dbReference type="ARBA" id="ARBA00023002"/>
    </source>
</evidence>
<gene>
    <name evidence="4" type="ORF">DMH04_26585</name>
</gene>
<evidence type="ECO:0000313" key="5">
    <source>
        <dbReference type="Proteomes" id="UP000287547"/>
    </source>
</evidence>
<dbReference type="Pfam" id="PF01494">
    <property type="entry name" value="FAD_binding_3"/>
    <property type="match status" value="1"/>
</dbReference>
<dbReference type="PANTHER" id="PTHR13789:SF309">
    <property type="entry name" value="PUTATIVE (AFU_ORTHOLOGUE AFUA_6G14510)-RELATED"/>
    <property type="match status" value="1"/>
</dbReference>
<evidence type="ECO:0000256" key="2">
    <source>
        <dbReference type="ARBA" id="ARBA00023033"/>
    </source>
</evidence>
<dbReference type="PANTHER" id="PTHR13789">
    <property type="entry name" value="MONOOXYGENASE"/>
    <property type="match status" value="1"/>
</dbReference>
<dbReference type="SUPFAM" id="SSF51905">
    <property type="entry name" value="FAD/NAD(P)-binding domain"/>
    <property type="match status" value="1"/>
</dbReference>
<comment type="caution">
    <text evidence="4">The sequence shown here is derived from an EMBL/GenBank/DDBJ whole genome shotgun (WGS) entry which is preliminary data.</text>
</comment>
<dbReference type="Proteomes" id="UP000287547">
    <property type="component" value="Unassembled WGS sequence"/>
</dbReference>
<dbReference type="AlphaFoldDB" id="A0A428Z518"/>
<proteinExistence type="predicted"/>
<dbReference type="PRINTS" id="PR00420">
    <property type="entry name" value="RNGMNOXGNASE"/>
</dbReference>
<dbReference type="GO" id="GO:0071949">
    <property type="term" value="F:FAD binding"/>
    <property type="evidence" value="ECO:0007669"/>
    <property type="project" value="InterPro"/>
</dbReference>
<feature type="domain" description="FAD-binding" evidence="3">
    <location>
        <begin position="33"/>
        <end position="360"/>
    </location>
</feature>
<reference evidence="4 5" key="1">
    <citation type="submission" date="2018-05" db="EMBL/GenBank/DDBJ databases">
        <title>Evolution of GPA BGCs.</title>
        <authorList>
            <person name="Waglechner N."/>
            <person name="Wright G.D."/>
        </authorList>
    </citation>
    <scope>NUCLEOTIDE SEQUENCE [LARGE SCALE GENOMIC DNA]</scope>
    <source>
        <strain evidence="4 5">A82846</strain>
    </source>
</reference>
<dbReference type="InterPro" id="IPR036188">
    <property type="entry name" value="FAD/NAD-bd_sf"/>
</dbReference>
<dbReference type="InterPro" id="IPR050493">
    <property type="entry name" value="FAD-dep_Monooxygenase_BioMet"/>
</dbReference>
<dbReference type="InterPro" id="IPR002938">
    <property type="entry name" value="FAD-bd"/>
</dbReference>
<dbReference type="OrthoDB" id="4568714at2"/>